<dbReference type="SUPFAM" id="SSF54427">
    <property type="entry name" value="NTF2-like"/>
    <property type="match status" value="1"/>
</dbReference>
<dbReference type="SUPFAM" id="SSF51735">
    <property type="entry name" value="NAD(P)-binding Rossmann-fold domains"/>
    <property type="match status" value="1"/>
</dbReference>
<evidence type="ECO:0000259" key="3">
    <source>
        <dbReference type="Pfam" id="PF13460"/>
    </source>
</evidence>
<dbReference type="RefSeq" id="WP_238355305.1">
    <property type="nucleotide sequence ID" value="NZ_BAAAGT010000006.1"/>
</dbReference>
<dbReference type="AlphaFoldDB" id="A0A841S0Q8"/>
<dbReference type="Proteomes" id="UP000553957">
    <property type="component" value="Unassembled WGS sequence"/>
</dbReference>
<reference evidence="4 5" key="1">
    <citation type="submission" date="2020-08" db="EMBL/GenBank/DDBJ databases">
        <title>Sequencing the genomes of 1000 actinobacteria strains.</title>
        <authorList>
            <person name="Klenk H.-P."/>
        </authorList>
    </citation>
    <scope>NUCLEOTIDE SEQUENCE [LARGE SCALE GENOMIC DNA]</scope>
    <source>
        <strain evidence="4 5">DSM 15626</strain>
    </source>
</reference>
<feature type="domain" description="SnoaL-like" evidence="2">
    <location>
        <begin position="184"/>
        <end position="285"/>
    </location>
</feature>
<feature type="domain" description="NAD(P)-binding" evidence="3">
    <location>
        <begin position="8"/>
        <end position="69"/>
    </location>
</feature>
<feature type="region of interest" description="Disordered" evidence="1">
    <location>
        <begin position="91"/>
        <end position="126"/>
    </location>
</feature>
<dbReference type="EMBL" id="JACHKF010000001">
    <property type="protein sequence ID" value="MBB6564779.1"/>
    <property type="molecule type" value="Genomic_DNA"/>
</dbReference>
<dbReference type="Pfam" id="PF12680">
    <property type="entry name" value="SnoaL_2"/>
    <property type="match status" value="1"/>
</dbReference>
<evidence type="ECO:0000256" key="1">
    <source>
        <dbReference type="SAM" id="MobiDB-lite"/>
    </source>
</evidence>
<dbReference type="InterPro" id="IPR032710">
    <property type="entry name" value="NTF2-like_dom_sf"/>
</dbReference>
<dbReference type="Gene3D" id="3.10.450.50">
    <property type="match status" value="1"/>
</dbReference>
<dbReference type="InterPro" id="IPR016040">
    <property type="entry name" value="NAD(P)-bd_dom"/>
</dbReference>
<dbReference type="Gene3D" id="3.40.50.720">
    <property type="entry name" value="NAD(P)-binding Rossmann-like Domain"/>
    <property type="match status" value="1"/>
</dbReference>
<comment type="caution">
    <text evidence="4">The sequence shown here is derived from an EMBL/GenBank/DDBJ whole genome shotgun (WGS) entry which is preliminary data.</text>
</comment>
<organism evidence="4 5">
    <name type="scientific">Kribbella sandramycini</name>
    <dbReference type="NCBI Taxonomy" id="60450"/>
    <lineage>
        <taxon>Bacteria</taxon>
        <taxon>Bacillati</taxon>
        <taxon>Actinomycetota</taxon>
        <taxon>Actinomycetes</taxon>
        <taxon>Propionibacteriales</taxon>
        <taxon>Kribbellaceae</taxon>
        <taxon>Kribbella</taxon>
    </lineage>
</organism>
<dbReference type="InterPro" id="IPR037401">
    <property type="entry name" value="SnoaL-like"/>
</dbReference>
<gene>
    <name evidence="4" type="ORF">HNR71_000416</name>
</gene>
<protein>
    <submittedName>
        <fullName evidence="4">NAD(P)-dependent dehydrogenase (Short-subunit alcohol dehydrogenase family)</fullName>
    </submittedName>
</protein>
<evidence type="ECO:0000313" key="5">
    <source>
        <dbReference type="Proteomes" id="UP000553957"/>
    </source>
</evidence>
<dbReference type="PANTHER" id="PTHR15020:SF50">
    <property type="entry name" value="UPF0659 PROTEIN YMR090W"/>
    <property type="match status" value="1"/>
</dbReference>
<evidence type="ECO:0000259" key="2">
    <source>
        <dbReference type="Pfam" id="PF12680"/>
    </source>
</evidence>
<dbReference type="InterPro" id="IPR036291">
    <property type="entry name" value="NAD(P)-bd_dom_sf"/>
</dbReference>
<name>A0A841S0Q8_9ACTN</name>
<proteinExistence type="predicted"/>
<dbReference type="Pfam" id="PF13460">
    <property type="entry name" value="NAD_binding_10"/>
    <property type="match status" value="1"/>
</dbReference>
<sequence>MSTVLITGATGRVGRHVVTGLLAAGVAVRALVRTPDRANLPADVELVVGDLYDPSAVRQASVGADAAFLLWPSFSADGAAKAAQWVRRQRAGVGSGAPGERRRPAAVSEGGAVVDPRAGHRGGRRTRAAGRAASATYWASLVDTPEPVTTTVTTLTGRPALTFADWSAEHADLFRVPSTQELADRYVAAFRAGRFDAALALTAPDLVRVAPLEGTELVGREAILDNARRLNAHLEYVGVELLGPFVRNDQFAVRFTFDERHLVTGARSTTTKLSLYTVSQGRITHEQVFYHSPPPG</sequence>
<accession>A0A841S0Q8</accession>
<dbReference type="PANTHER" id="PTHR15020">
    <property type="entry name" value="FLAVIN REDUCTASE-RELATED"/>
    <property type="match status" value="1"/>
</dbReference>
<evidence type="ECO:0000313" key="4">
    <source>
        <dbReference type="EMBL" id="MBB6564779.1"/>
    </source>
</evidence>